<dbReference type="SUPFAM" id="SSF110296">
    <property type="entry name" value="Oligoxyloglucan reducing end-specific cellobiohydrolase"/>
    <property type="match status" value="1"/>
</dbReference>
<keyword evidence="4" id="KW-1185">Reference proteome</keyword>
<evidence type="ECO:0000313" key="4">
    <source>
        <dbReference type="Proteomes" id="UP001529510"/>
    </source>
</evidence>
<protein>
    <recommendedName>
        <fullName evidence="2">Sortilin N-terminal domain-containing protein</fullName>
    </recommendedName>
</protein>
<feature type="domain" description="Sortilin N-terminal" evidence="2">
    <location>
        <begin position="4"/>
        <end position="59"/>
    </location>
</feature>
<dbReference type="PANTHER" id="PTHR12106:SF27">
    <property type="entry name" value="SORTILIN-RELATED RECEPTOR"/>
    <property type="match status" value="1"/>
</dbReference>
<evidence type="ECO:0000313" key="3">
    <source>
        <dbReference type="EMBL" id="KAL0174350.1"/>
    </source>
</evidence>
<name>A0ABD0PKN7_CIRMR</name>
<reference evidence="3 4" key="1">
    <citation type="submission" date="2024-05" db="EMBL/GenBank/DDBJ databases">
        <title>Genome sequencing and assembly of Indian major carp, Cirrhinus mrigala (Hamilton, 1822).</title>
        <authorList>
            <person name="Mohindra V."/>
            <person name="Chowdhury L.M."/>
            <person name="Lal K."/>
            <person name="Jena J.K."/>
        </authorList>
    </citation>
    <scope>NUCLEOTIDE SEQUENCE [LARGE SCALE GENOMIC DNA]</scope>
    <source>
        <strain evidence="3">CM1030</strain>
        <tissue evidence="3">Blood</tissue>
    </source>
</reference>
<feature type="non-terminal residue" evidence="3">
    <location>
        <position position="1"/>
    </location>
</feature>
<evidence type="ECO:0000256" key="1">
    <source>
        <dbReference type="ARBA" id="ARBA00022737"/>
    </source>
</evidence>
<proteinExistence type="predicted"/>
<dbReference type="PANTHER" id="PTHR12106">
    <property type="entry name" value="SORTILIN RELATED"/>
    <property type="match status" value="1"/>
</dbReference>
<dbReference type="EMBL" id="JAMKFB020000015">
    <property type="protein sequence ID" value="KAL0174350.1"/>
    <property type="molecule type" value="Genomic_DNA"/>
</dbReference>
<dbReference type="InterPro" id="IPR031778">
    <property type="entry name" value="Sortilin_N"/>
</dbReference>
<evidence type="ECO:0000259" key="2">
    <source>
        <dbReference type="Pfam" id="PF15902"/>
    </source>
</evidence>
<organism evidence="3 4">
    <name type="scientific">Cirrhinus mrigala</name>
    <name type="common">Mrigala</name>
    <dbReference type="NCBI Taxonomy" id="683832"/>
    <lineage>
        <taxon>Eukaryota</taxon>
        <taxon>Metazoa</taxon>
        <taxon>Chordata</taxon>
        <taxon>Craniata</taxon>
        <taxon>Vertebrata</taxon>
        <taxon>Euteleostomi</taxon>
        <taxon>Actinopterygii</taxon>
        <taxon>Neopterygii</taxon>
        <taxon>Teleostei</taxon>
        <taxon>Ostariophysi</taxon>
        <taxon>Cypriniformes</taxon>
        <taxon>Cyprinidae</taxon>
        <taxon>Labeoninae</taxon>
        <taxon>Labeonini</taxon>
        <taxon>Cirrhinus</taxon>
    </lineage>
</organism>
<gene>
    <name evidence="3" type="ORF">M9458_030318</name>
</gene>
<dbReference type="AlphaFoldDB" id="A0ABD0PKN7"/>
<feature type="non-terminal residue" evidence="3">
    <location>
        <position position="64"/>
    </location>
</feature>
<dbReference type="Pfam" id="PF15902">
    <property type="entry name" value="Sortilin-Vps10"/>
    <property type="match status" value="1"/>
</dbReference>
<dbReference type="Proteomes" id="UP001529510">
    <property type="component" value="Unassembled WGS sequence"/>
</dbReference>
<comment type="caution">
    <text evidence="3">The sequence shown here is derived from an EMBL/GenBank/DDBJ whole genome shotgun (WGS) entry which is preliminary data.</text>
</comment>
<keyword evidence="1" id="KW-0677">Repeat</keyword>
<dbReference type="InterPro" id="IPR050310">
    <property type="entry name" value="VPS10-sortilin"/>
</dbReference>
<sequence length="64" mass="6942">YFANEPFADLHRVEGLRGVFVATLINGSVTEDNMRSVITFDKGGTWELLQPPAADSLGGTIDCQ</sequence>
<accession>A0ABD0PKN7</accession>